<dbReference type="InterPro" id="IPR002200">
    <property type="entry name" value="Elicitin"/>
</dbReference>
<dbReference type="SUPFAM" id="SSF48647">
    <property type="entry name" value="Fungal elicitin"/>
    <property type="match status" value="1"/>
</dbReference>
<evidence type="ECO:0000313" key="7">
    <source>
        <dbReference type="EMBL" id="GMF18486.1"/>
    </source>
</evidence>
<evidence type="ECO:0000256" key="2">
    <source>
        <dbReference type="ARBA" id="ARBA00009544"/>
    </source>
</evidence>
<dbReference type="GO" id="GO:0052040">
    <property type="term" value="P:symbiont-mediated perturbation of host programmed cell death"/>
    <property type="evidence" value="ECO:0007669"/>
    <property type="project" value="UniProtKB-KW"/>
</dbReference>
<comment type="caution">
    <text evidence="7">The sequence shown here is derived from an EMBL/GenBank/DDBJ whole genome shotgun (WGS) entry which is preliminary data.</text>
</comment>
<comment type="subcellular location">
    <subcellularLocation>
        <location evidence="1">Secreted</location>
    </subcellularLocation>
</comment>
<keyword evidence="3" id="KW-0964">Secreted</keyword>
<comment type="similarity">
    <text evidence="2">Belongs to the elicitin family.</text>
</comment>
<reference evidence="7" key="1">
    <citation type="submission" date="2023-04" db="EMBL/GenBank/DDBJ databases">
        <title>Phytophthora lilii NBRC 32176.</title>
        <authorList>
            <person name="Ichikawa N."/>
            <person name="Sato H."/>
            <person name="Tonouchi N."/>
        </authorList>
    </citation>
    <scope>NUCLEOTIDE SEQUENCE</scope>
    <source>
        <strain evidence="7">NBRC 32176</strain>
    </source>
</reference>
<dbReference type="EMBL" id="BSXW01000318">
    <property type="protein sequence ID" value="GMF18486.1"/>
    <property type="molecule type" value="Genomic_DNA"/>
</dbReference>
<gene>
    <name evidence="7" type="ORF">Plil01_000691700</name>
</gene>
<dbReference type="InterPro" id="IPR036470">
    <property type="entry name" value="Elicitin_sf"/>
</dbReference>
<dbReference type="SMART" id="SM01187">
    <property type="entry name" value="Elicitin"/>
    <property type="match status" value="1"/>
</dbReference>
<feature type="region of interest" description="Disordered" evidence="6">
    <location>
        <begin position="1"/>
        <end position="38"/>
    </location>
</feature>
<dbReference type="Pfam" id="PF00964">
    <property type="entry name" value="Elicitin"/>
    <property type="match status" value="1"/>
</dbReference>
<evidence type="ECO:0000256" key="3">
    <source>
        <dbReference type="ARBA" id="ARBA00022525"/>
    </source>
</evidence>
<dbReference type="AlphaFoldDB" id="A0A9W6TMS2"/>
<evidence type="ECO:0000256" key="6">
    <source>
        <dbReference type="SAM" id="MobiDB-lite"/>
    </source>
</evidence>
<evidence type="ECO:0000256" key="5">
    <source>
        <dbReference type="ARBA" id="ARBA00023157"/>
    </source>
</evidence>
<dbReference type="OrthoDB" id="124652at2759"/>
<organism evidence="7 8">
    <name type="scientific">Phytophthora lilii</name>
    <dbReference type="NCBI Taxonomy" id="2077276"/>
    <lineage>
        <taxon>Eukaryota</taxon>
        <taxon>Sar</taxon>
        <taxon>Stramenopiles</taxon>
        <taxon>Oomycota</taxon>
        <taxon>Peronosporomycetes</taxon>
        <taxon>Peronosporales</taxon>
        <taxon>Peronosporaceae</taxon>
        <taxon>Phytophthora</taxon>
    </lineage>
</organism>
<sequence length="233" mass="24003">MSSCLKSLDRSSSEGGKPTNASTRAAADGSEKLESSSTPDAAFSKSEIFILKLTLDVNAESWFCFNCDELVQVSSLLNLPDQSLVFKLKNNMQSLLVATILALASTAKADQCATSELLTLASNPNLEGCTSAVGFGGFAAISALTEDQIEAVCDSSACLALMDDMRAMGLGDCTIEGTNTSLEIDILDPFKKMCSGSGSVDLASASGSSSTSGAGTVTVALVSTIPWALVVLL</sequence>
<name>A0A9W6TMS2_9STRA</name>
<dbReference type="Gene3D" id="1.10.239.10">
    <property type="entry name" value="Elicitin domain"/>
    <property type="match status" value="1"/>
</dbReference>
<dbReference type="Proteomes" id="UP001165083">
    <property type="component" value="Unassembled WGS sequence"/>
</dbReference>
<evidence type="ECO:0000313" key="8">
    <source>
        <dbReference type="Proteomes" id="UP001165083"/>
    </source>
</evidence>
<keyword evidence="5" id="KW-1015">Disulfide bond</keyword>
<evidence type="ECO:0000256" key="4">
    <source>
        <dbReference type="ARBA" id="ARBA00022978"/>
    </source>
</evidence>
<evidence type="ECO:0000256" key="1">
    <source>
        <dbReference type="ARBA" id="ARBA00004613"/>
    </source>
</evidence>
<protein>
    <submittedName>
        <fullName evidence="7">Unnamed protein product</fullName>
    </submittedName>
</protein>
<keyword evidence="8" id="KW-1185">Reference proteome</keyword>
<accession>A0A9W6TMS2</accession>
<keyword evidence="4" id="KW-0928">Hypersensitive response elicitation</keyword>
<dbReference type="GO" id="GO:0005576">
    <property type="term" value="C:extracellular region"/>
    <property type="evidence" value="ECO:0007669"/>
    <property type="project" value="UniProtKB-SubCell"/>
</dbReference>
<proteinExistence type="inferred from homology"/>